<name>A0A7S6YKQ6_SERMA</name>
<sequence>MWTINRQRHFFSDYYFRNIVTRGYIIFPHELRLMKTSLN</sequence>
<dbReference type="AlphaFoldDB" id="A0A7S6YKQ6"/>
<organism evidence="1">
    <name type="scientific">Serratia marcescens</name>
    <dbReference type="NCBI Taxonomy" id="615"/>
    <lineage>
        <taxon>Bacteria</taxon>
        <taxon>Pseudomonadati</taxon>
        <taxon>Pseudomonadota</taxon>
        <taxon>Gammaproteobacteria</taxon>
        <taxon>Enterobacterales</taxon>
        <taxon>Yersiniaceae</taxon>
        <taxon>Serratia</taxon>
    </lineage>
</organism>
<dbReference type="EMBL" id="MW048531">
    <property type="protein sequence ID" value="QOW96996.1"/>
    <property type="molecule type" value="Genomic_DNA"/>
</dbReference>
<evidence type="ECO:0000313" key="1">
    <source>
        <dbReference type="EMBL" id="QOW96996.1"/>
    </source>
</evidence>
<reference evidence="1" key="1">
    <citation type="submission" date="2020-09" db="EMBL/GenBank/DDBJ databases">
        <authorList>
            <person name="Eze J.U."/>
            <person name="Rahube T.O."/>
        </authorList>
    </citation>
    <scope>NUCLEOTIDE SEQUENCE</scope>
    <source>
        <strain evidence="1">DM6</strain>
    </source>
</reference>
<accession>A0A7S6YKQ6</accession>
<proteinExistence type="predicted"/>
<protein>
    <submittedName>
        <fullName evidence="1">Orf115</fullName>
    </submittedName>
</protein>